<accession>Q9CTM4</accession>
<feature type="compositionally biased region" description="Low complexity" evidence="1">
    <location>
        <begin position="32"/>
        <end position="42"/>
    </location>
</feature>
<sequence>RGKARSWGKQTAGRQRLEPPPQGPGPGPPAPKGALPSPGSRSLPPPRPAPALQLCVPRRVGCKISSQALAACSVFPNPPVGEGGSLVRIRVPPPSAPAGPLVQLGVSCPRSFPNSFPFPTLAPAPPSPTSVGSQIPSSGWRGQVDSTILARRW</sequence>
<name>Q9CTM4_MOUSE</name>
<reference evidence="2" key="2">
    <citation type="journal article" date="2000" name="Genome Res.">
        <title>Normalization and subtraction of cap-trapper-selected cDNAs to prepare full-length cDNA libraries for rapid discovery of new genes.</title>
        <authorList>
            <person name="Carninci P."/>
            <person name="Shibata Y."/>
            <person name="Hayatsu N."/>
            <person name="Sugahara Y."/>
            <person name="Shibata K."/>
            <person name="Itoh M."/>
            <person name="Konno H."/>
            <person name="Okazaki Y."/>
            <person name="Muramatsu M."/>
            <person name="Hayashizaki Y."/>
        </authorList>
    </citation>
    <scope>NUCLEOTIDE SEQUENCE</scope>
    <source>
        <strain evidence="2">C57BL/6J</strain>
        <tissue evidence="2">Corpus striatum</tissue>
    </source>
</reference>
<dbReference type="AlphaFoldDB" id="Q9CTM4"/>
<reference evidence="2" key="6">
    <citation type="journal article" date="2002" name="Nature">
        <title>Analysis of the mouse transcriptome based on functional annotation of 60,770 full-length cDNAs.</title>
        <authorList>
            <consortium name="The FANTOM Consortium and the RIKEN Genome Exploration Research Group Phase I and II Team"/>
        </authorList>
    </citation>
    <scope>NUCLEOTIDE SEQUENCE</scope>
    <source>
        <strain evidence="2">C57BL/6J</strain>
        <tissue evidence="2">Corpus striatum</tissue>
    </source>
</reference>
<reference evidence="2" key="1">
    <citation type="journal article" date="1999" name="Methods Enzymol.">
        <title>High-efficiency full-length cDNA cloning.</title>
        <authorList>
            <person name="Carninci P."/>
            <person name="Hayashizaki Y."/>
        </authorList>
    </citation>
    <scope>NUCLEOTIDE SEQUENCE</scope>
    <source>
        <strain evidence="2">C57BL/6J</strain>
        <tissue evidence="2">Corpus striatum</tissue>
    </source>
</reference>
<feature type="non-terminal residue" evidence="2">
    <location>
        <position position="1"/>
    </location>
</feature>
<dbReference type="AGR" id="MGI:1924631"/>
<evidence type="ECO:0000313" key="2">
    <source>
        <dbReference type="EMBL" id="BAB32295.1"/>
    </source>
</evidence>
<proteinExistence type="evidence at transcript level"/>
<reference evidence="2" key="8">
    <citation type="journal article" date="2005" name="Science">
        <title>Antisense Transcription in the Mammalian Transcriptome.</title>
        <authorList>
            <consortium name="RIKEN Genome Exploration Research Group and Genome Science Group (Genome Network Project Core Group) and the FANTOM Consortium"/>
        </authorList>
    </citation>
    <scope>NUCLEOTIDE SEQUENCE</scope>
    <source>
        <strain evidence="2">C57BL/6J</strain>
        <tissue evidence="2">Corpus striatum</tissue>
    </source>
</reference>
<feature type="compositionally biased region" description="Pro residues" evidence="1">
    <location>
        <begin position="18"/>
        <end position="31"/>
    </location>
</feature>
<reference evidence="2" key="3">
    <citation type="journal article" date="2000" name="Genome Res.">
        <title>RIKEN integrated sequence analysis (RISA) system--384-format sequencing pipeline with 384 multicapillary sequencer.</title>
        <authorList>
            <person name="Shibata K."/>
            <person name="Itoh M."/>
            <person name="Aizawa K."/>
            <person name="Nagaoka S."/>
            <person name="Sasaki N."/>
            <person name="Carninci P."/>
            <person name="Konno H."/>
            <person name="Akiyama J."/>
            <person name="Nishi K."/>
            <person name="Kitsunai T."/>
            <person name="Tashiro H."/>
            <person name="Itoh M."/>
            <person name="Sumi N."/>
            <person name="Ishii Y."/>
            <person name="Nakamura S."/>
            <person name="Hazama M."/>
            <person name="Nishine T."/>
            <person name="Harada A."/>
            <person name="Yamamoto R."/>
            <person name="Matsumoto H."/>
            <person name="Sakaguchi S."/>
            <person name="Ikegami T."/>
            <person name="Kashiwagi K."/>
            <person name="Fujiwake S."/>
            <person name="Inoue K."/>
            <person name="Togawa Y."/>
            <person name="Izawa M."/>
            <person name="Ohara E."/>
            <person name="Watahiki M."/>
            <person name="Yoneda Y."/>
            <person name="Ishikawa T."/>
            <person name="Ozawa K."/>
            <person name="Tanaka T."/>
            <person name="Matsuura S."/>
            <person name="Kawai J."/>
            <person name="Okazaki Y."/>
            <person name="Muramatsu M."/>
            <person name="Inoue Y."/>
            <person name="Kira A."/>
            <person name="Hayashizaki Y."/>
        </authorList>
    </citation>
    <scope>NUCLEOTIDE SEQUENCE</scope>
    <source>
        <strain evidence="2">C57BL/6J</strain>
        <tissue evidence="2">Corpus striatum</tissue>
    </source>
</reference>
<reference evidence="2" key="7">
    <citation type="journal article" date="2005" name="Science">
        <title>The Transcriptional Landscape of the Mammalian Genome.</title>
        <authorList>
            <consortium name="The FANTOM Consortium"/>
            <consortium name="Riken Genome Exploration Research Group and Genome Science Group (Genome Network Project Core Group)"/>
        </authorList>
    </citation>
    <scope>NUCLEOTIDE SEQUENCE</scope>
    <source>
        <strain evidence="2">C57BL/6J</strain>
        <tissue evidence="2">Corpus striatum</tissue>
    </source>
</reference>
<dbReference type="MGI" id="MGI:1924631">
    <property type="gene designation" value="C030014I23Rik"/>
</dbReference>
<reference evidence="2" key="4">
    <citation type="submission" date="2000-08" db="EMBL/GenBank/DDBJ databases">
        <authorList>
            <person name="Adachi J."/>
            <person name="Aizawa K."/>
            <person name="Akahira S."/>
            <person name="Akimura T."/>
            <person name="Arai A."/>
            <person name="Aono H."/>
            <person name="Arakawa T."/>
            <person name="Bono H."/>
            <person name="Carninci P."/>
            <person name="Fukuda S."/>
            <person name="Fukunishi Y."/>
            <person name="Furuno M."/>
            <person name="Hanagaki T."/>
            <person name="Hara A."/>
            <person name="Hayatsu N."/>
            <person name="Hiramoto K."/>
            <person name="Hiraoka T."/>
            <person name="Hori F."/>
            <person name="Imotani K."/>
            <person name="Ishii Y."/>
            <person name="Itoh M."/>
            <person name="Izawa M."/>
            <person name="Kasukawa T."/>
            <person name="Kato H."/>
            <person name="Kawai J."/>
            <person name="Kojima Y."/>
            <person name="Konno H."/>
            <person name="Kouda M."/>
            <person name="Koya S."/>
            <person name="Kurihara C."/>
            <person name="Matsuyama T."/>
            <person name="Miyazaki A."/>
            <person name="Nishi K."/>
            <person name="Nomura K."/>
            <person name="Numazaki R."/>
            <person name="Ohno M."/>
            <person name="Okazaki Y."/>
            <person name="Okido T."/>
            <person name="Owa C."/>
            <person name="Saito H."/>
            <person name="Saito R."/>
            <person name="Sakai C."/>
            <person name="Sakai K."/>
            <person name="Sano H."/>
            <person name="Sasaki D."/>
            <person name="Shibata K."/>
            <person name="Shibata Y."/>
            <person name="Shinagawa A."/>
            <person name="Shiraki T."/>
            <person name="Sogabe Y."/>
            <person name="Suzuki H."/>
            <person name="Tagami M."/>
            <person name="Tagawa A."/>
            <person name="Takahashi F."/>
            <person name="Tanaka T."/>
            <person name="Tejima Y."/>
            <person name="Toya T."/>
            <person name="Yamamura T."/>
            <person name="Yasunishi A."/>
            <person name="Yoshida K."/>
            <person name="Yoshino M."/>
            <person name="Muramatsu M."/>
            <person name="Hayashizaki Y."/>
        </authorList>
    </citation>
    <scope>NUCLEOTIDE SEQUENCE</scope>
    <source>
        <strain evidence="2">C57BL/6J</strain>
        <tissue evidence="2">Corpus striatum</tissue>
    </source>
</reference>
<dbReference type="EMBL" id="AK021081">
    <property type="protein sequence ID" value="BAB32295.1"/>
    <property type="molecule type" value="mRNA"/>
</dbReference>
<gene>
    <name evidence="3" type="primary">C030014I23Rik</name>
</gene>
<feature type="region of interest" description="Disordered" evidence="1">
    <location>
        <begin position="1"/>
        <end position="51"/>
    </location>
</feature>
<evidence type="ECO:0000313" key="3">
    <source>
        <dbReference type="MGI" id="MGI:1924631"/>
    </source>
</evidence>
<evidence type="ECO:0000256" key="1">
    <source>
        <dbReference type="SAM" id="MobiDB-lite"/>
    </source>
</evidence>
<organism evidence="2">
    <name type="scientific">Mus musculus</name>
    <name type="common">Mouse</name>
    <dbReference type="NCBI Taxonomy" id="10090"/>
    <lineage>
        <taxon>Eukaryota</taxon>
        <taxon>Metazoa</taxon>
        <taxon>Chordata</taxon>
        <taxon>Craniata</taxon>
        <taxon>Vertebrata</taxon>
        <taxon>Euteleostomi</taxon>
        <taxon>Mammalia</taxon>
        <taxon>Eutheria</taxon>
        <taxon>Euarchontoglires</taxon>
        <taxon>Glires</taxon>
        <taxon>Rodentia</taxon>
        <taxon>Myomorpha</taxon>
        <taxon>Muroidea</taxon>
        <taxon>Muridae</taxon>
        <taxon>Murinae</taxon>
        <taxon>Mus</taxon>
        <taxon>Mus</taxon>
    </lineage>
</organism>
<reference evidence="2" key="5">
    <citation type="journal article" date="2001" name="Nature">
        <title>Functional annotation of a full-length mouse cDNA collection.</title>
        <authorList>
            <consortium name="The RIKEN Genome Exploration Research Group Phase II Team and the FANTOM Consortium"/>
        </authorList>
    </citation>
    <scope>NUCLEOTIDE SEQUENCE</scope>
    <source>
        <strain evidence="2">C57BL/6J</strain>
        <tissue evidence="2">Corpus striatum</tissue>
    </source>
</reference>
<protein>
    <submittedName>
        <fullName evidence="2">Uncharacterized protein</fullName>
    </submittedName>
</protein>